<gene>
    <name evidence="1" type="ORF">HPB50_025377</name>
</gene>
<proteinExistence type="predicted"/>
<evidence type="ECO:0000313" key="2">
    <source>
        <dbReference type="Proteomes" id="UP000821845"/>
    </source>
</evidence>
<keyword evidence="2" id="KW-1185">Reference proteome</keyword>
<organism evidence="1 2">
    <name type="scientific">Hyalomma asiaticum</name>
    <name type="common">Tick</name>
    <dbReference type="NCBI Taxonomy" id="266040"/>
    <lineage>
        <taxon>Eukaryota</taxon>
        <taxon>Metazoa</taxon>
        <taxon>Ecdysozoa</taxon>
        <taxon>Arthropoda</taxon>
        <taxon>Chelicerata</taxon>
        <taxon>Arachnida</taxon>
        <taxon>Acari</taxon>
        <taxon>Parasitiformes</taxon>
        <taxon>Ixodida</taxon>
        <taxon>Ixodoidea</taxon>
        <taxon>Ixodidae</taxon>
        <taxon>Hyalomminae</taxon>
        <taxon>Hyalomma</taxon>
    </lineage>
</organism>
<evidence type="ECO:0000313" key="1">
    <source>
        <dbReference type="EMBL" id="KAH6929257.1"/>
    </source>
</evidence>
<dbReference type="Proteomes" id="UP000821845">
    <property type="component" value="Chromosome 6"/>
</dbReference>
<reference evidence="1" key="1">
    <citation type="submission" date="2020-05" db="EMBL/GenBank/DDBJ databases">
        <title>Large-scale comparative analyses of tick genomes elucidate their genetic diversity and vector capacities.</title>
        <authorList>
            <person name="Jia N."/>
            <person name="Wang J."/>
            <person name="Shi W."/>
            <person name="Du L."/>
            <person name="Sun Y."/>
            <person name="Zhan W."/>
            <person name="Jiang J."/>
            <person name="Wang Q."/>
            <person name="Zhang B."/>
            <person name="Ji P."/>
            <person name="Sakyi L.B."/>
            <person name="Cui X."/>
            <person name="Yuan T."/>
            <person name="Jiang B."/>
            <person name="Yang W."/>
            <person name="Lam T.T.-Y."/>
            <person name="Chang Q."/>
            <person name="Ding S."/>
            <person name="Wang X."/>
            <person name="Zhu J."/>
            <person name="Ruan X."/>
            <person name="Zhao L."/>
            <person name="Wei J."/>
            <person name="Que T."/>
            <person name="Du C."/>
            <person name="Cheng J."/>
            <person name="Dai P."/>
            <person name="Han X."/>
            <person name="Huang E."/>
            <person name="Gao Y."/>
            <person name="Liu J."/>
            <person name="Shao H."/>
            <person name="Ye R."/>
            <person name="Li L."/>
            <person name="Wei W."/>
            <person name="Wang X."/>
            <person name="Wang C."/>
            <person name="Yang T."/>
            <person name="Huo Q."/>
            <person name="Li W."/>
            <person name="Guo W."/>
            <person name="Chen H."/>
            <person name="Zhou L."/>
            <person name="Ni X."/>
            <person name="Tian J."/>
            <person name="Zhou Y."/>
            <person name="Sheng Y."/>
            <person name="Liu T."/>
            <person name="Pan Y."/>
            <person name="Xia L."/>
            <person name="Li J."/>
            <person name="Zhao F."/>
            <person name="Cao W."/>
        </authorList>
    </citation>
    <scope>NUCLEOTIDE SEQUENCE</scope>
    <source>
        <strain evidence="1">Hyas-2018</strain>
    </source>
</reference>
<dbReference type="EMBL" id="CM023486">
    <property type="protein sequence ID" value="KAH6929257.1"/>
    <property type="molecule type" value="Genomic_DNA"/>
</dbReference>
<accession>A0ACB7S7W8</accession>
<name>A0ACB7S7W8_HYAAI</name>
<comment type="caution">
    <text evidence="1">The sequence shown here is derived from an EMBL/GenBank/DDBJ whole genome shotgun (WGS) entry which is preliminary data.</text>
</comment>
<sequence>MAVRLQHKYALAHEKAFVNGSWRQSKSGATFPVFNPANGEVVCNVTDCSSEDVEDAVQAAIAAFKSFKETTAKERSAMLLKFYELQNKHAEDLAKLMTAENGKPMVESRSEVVYGASFLEWFAAEARRIYGDYVPAPVKGREMVFIKQPVGVTAIITPWNFPNAMITRKIGAALAAGCTCIIKPAPETPLSALALAQLVHEAGFPPGTVNVLPSSEKTTPGVGRALCEHHQIHALSFTGSSAVGKLLLKQCADSVKKVSLELGGNAPFIVFDTADLEKAVNGALACKFRNTGQTCVSANRILVQEGIHDKFVAALTEAIQRRMKIGDGFEPDTTLGPLINAKAVEKVEHHVADAIKKGGKVIVGGKRHALGGNFFEPTLVTNVNRSMLVCAEETFGPVASVIKFKTEEEAVELANSTRVGLAGYFYTENIAQGWRVAKALEVGMVGVNEGIISCAEAAFGGVKESGLGRRKRKGNVSKQRSARSRGFVERLFCLYTRKVLAPSNVKGGQRFLLRSDLIDQGGLLLAKAGSNRVAWVEGDHGAEAVALPVAAWTTSRPSECRFVGTACRQGPDDDGGLLPSGSDVWDQSGTSGFETGGP</sequence>
<protein>
    <submittedName>
        <fullName evidence="1">Uncharacterized protein</fullName>
    </submittedName>
</protein>